<sequence length="72" mass="7853">MTPEPAIPGNPLRSSNDEDERARSDPIRPGTFTFRTSHQERSVAMRSSSCSMVALAVGGPPQTRRSSLWIAP</sequence>
<reference evidence="3" key="1">
    <citation type="submission" date="2016-10" db="EMBL/GenBank/DDBJ databases">
        <authorList>
            <person name="Varghese N."/>
            <person name="Submissions S."/>
        </authorList>
    </citation>
    <scope>NUCLEOTIDE SEQUENCE [LARGE SCALE GENOMIC DNA]</scope>
    <source>
        <strain evidence="3">DSM 46732</strain>
    </source>
</reference>
<evidence type="ECO:0000313" key="3">
    <source>
        <dbReference type="Proteomes" id="UP000199497"/>
    </source>
</evidence>
<keyword evidence="3" id="KW-1185">Reference proteome</keyword>
<dbReference type="Proteomes" id="UP000199497">
    <property type="component" value="Unassembled WGS sequence"/>
</dbReference>
<protein>
    <submittedName>
        <fullName evidence="2">Uncharacterized protein</fullName>
    </submittedName>
</protein>
<proteinExistence type="predicted"/>
<dbReference type="AlphaFoldDB" id="A0A1H0TJX9"/>
<name>A0A1H0TJX9_9ACTN</name>
<organism evidence="2 3">
    <name type="scientific">Actinopolyspora xinjiangensis</name>
    <dbReference type="NCBI Taxonomy" id="405564"/>
    <lineage>
        <taxon>Bacteria</taxon>
        <taxon>Bacillati</taxon>
        <taxon>Actinomycetota</taxon>
        <taxon>Actinomycetes</taxon>
        <taxon>Actinopolysporales</taxon>
        <taxon>Actinopolysporaceae</taxon>
        <taxon>Actinopolyspora</taxon>
    </lineage>
</organism>
<evidence type="ECO:0000256" key="1">
    <source>
        <dbReference type="SAM" id="MobiDB-lite"/>
    </source>
</evidence>
<gene>
    <name evidence="2" type="ORF">SAMN04487905_105111</name>
</gene>
<evidence type="ECO:0000313" key="2">
    <source>
        <dbReference type="EMBL" id="SDP54131.1"/>
    </source>
</evidence>
<feature type="region of interest" description="Disordered" evidence="1">
    <location>
        <begin position="1"/>
        <end position="40"/>
    </location>
</feature>
<accession>A0A1H0TJX9</accession>
<dbReference type="EMBL" id="FNJR01000005">
    <property type="protein sequence ID" value="SDP54131.1"/>
    <property type="molecule type" value="Genomic_DNA"/>
</dbReference>